<sequence>MATTTDFPERIRDAAKQFRSECTAWTQFRLEPNGKINIRLQAPDIMQQFVGDVEFGRDPKGLLFYNNAASDFAMRDHDFQYTKLGNGPWKTVIVDFYETEDTDVVARFIARVDTSKYSIPGEGTTRRGNGKWSKFPGATAQTTVIRGEGRNRLYLQFPALKKYVYFKTTGTTAIEKKSGVLIFKDYNMLQDFVDNRAVLADCASDRIVFRTERSTDSVVVALFIPNEPLTLGPSTNDAPSPTTWKPFDPRNSASGFTSRTMPVNLEFEDEDVDEDCKFESNQSAS</sequence>
<reference evidence="2 3" key="1">
    <citation type="journal article" date="2018" name="Evol. Lett.">
        <title>Horizontal gene cluster transfer increased hallucinogenic mushroom diversity.</title>
        <authorList>
            <person name="Reynolds H.T."/>
            <person name="Vijayakumar V."/>
            <person name="Gluck-Thaler E."/>
            <person name="Korotkin H.B."/>
            <person name="Matheny P.B."/>
            <person name="Slot J.C."/>
        </authorList>
    </citation>
    <scope>NUCLEOTIDE SEQUENCE [LARGE SCALE GENOMIC DNA]</scope>
    <source>
        <strain evidence="2 3">2629</strain>
    </source>
</reference>
<dbReference type="Proteomes" id="UP000284842">
    <property type="component" value="Unassembled WGS sequence"/>
</dbReference>
<dbReference type="EMBL" id="NHTK01006064">
    <property type="protein sequence ID" value="PPQ65515.1"/>
    <property type="molecule type" value="Genomic_DNA"/>
</dbReference>
<evidence type="ECO:0000256" key="1">
    <source>
        <dbReference type="SAM" id="MobiDB-lite"/>
    </source>
</evidence>
<comment type="caution">
    <text evidence="2">The sequence shown here is derived from an EMBL/GenBank/DDBJ whole genome shotgun (WGS) entry which is preliminary data.</text>
</comment>
<feature type="region of interest" description="Disordered" evidence="1">
    <location>
        <begin position="231"/>
        <end position="260"/>
    </location>
</feature>
<name>A0A409VH11_9AGAR</name>
<gene>
    <name evidence="2" type="ORF">CVT24_010811</name>
</gene>
<organism evidence="2 3">
    <name type="scientific">Panaeolus cyanescens</name>
    <dbReference type="NCBI Taxonomy" id="181874"/>
    <lineage>
        <taxon>Eukaryota</taxon>
        <taxon>Fungi</taxon>
        <taxon>Dikarya</taxon>
        <taxon>Basidiomycota</taxon>
        <taxon>Agaricomycotina</taxon>
        <taxon>Agaricomycetes</taxon>
        <taxon>Agaricomycetidae</taxon>
        <taxon>Agaricales</taxon>
        <taxon>Agaricineae</taxon>
        <taxon>Galeropsidaceae</taxon>
        <taxon>Panaeolus</taxon>
    </lineage>
</organism>
<accession>A0A409VH11</accession>
<evidence type="ECO:0000313" key="2">
    <source>
        <dbReference type="EMBL" id="PPQ65515.1"/>
    </source>
</evidence>
<proteinExistence type="predicted"/>
<evidence type="ECO:0000313" key="3">
    <source>
        <dbReference type="Proteomes" id="UP000284842"/>
    </source>
</evidence>
<keyword evidence="3" id="KW-1185">Reference proteome</keyword>
<dbReference type="AlphaFoldDB" id="A0A409VH11"/>
<dbReference type="OrthoDB" id="2964870at2759"/>
<dbReference type="InParanoid" id="A0A409VH11"/>
<feature type="compositionally biased region" description="Polar residues" evidence="1">
    <location>
        <begin position="251"/>
        <end position="260"/>
    </location>
</feature>
<protein>
    <submittedName>
        <fullName evidence="2">Uncharacterized protein</fullName>
    </submittedName>
</protein>
<feature type="compositionally biased region" description="Polar residues" evidence="1">
    <location>
        <begin position="232"/>
        <end position="243"/>
    </location>
</feature>